<dbReference type="AlphaFoldDB" id="A0A074L1K3"/>
<dbReference type="SUPFAM" id="SSF56935">
    <property type="entry name" value="Porins"/>
    <property type="match status" value="1"/>
</dbReference>
<reference evidence="1 2" key="1">
    <citation type="submission" date="2014-04" db="EMBL/GenBank/DDBJ databases">
        <title>Characterization and application of a salt tolerant electro-active bacterium.</title>
        <authorList>
            <person name="Yang L."/>
            <person name="Wei S."/>
            <person name="Tay Q.X.M."/>
        </authorList>
    </citation>
    <scope>NUCLEOTIDE SEQUENCE [LARGE SCALE GENOMIC DNA]</scope>
    <source>
        <strain evidence="1 2">LY1</strain>
    </source>
</reference>
<sequence>MGLQTYRAINNHRISLAHYADQQENLNLRDPNRVFFEEVLLVDELNNYRMPDYHRLDLGLTHKKRWANDWIRTVSVSVYNAYNRQNAYFIYTEKSEASLKFYQFTLFPILPSVAYGIKF</sequence>
<dbReference type="EMBL" id="JMIH01000018">
    <property type="protein sequence ID" value="KEO73733.1"/>
    <property type="molecule type" value="Genomic_DNA"/>
</dbReference>
<keyword evidence="2" id="KW-1185">Reference proteome</keyword>
<name>A0A074L1K3_9BACT</name>
<evidence type="ECO:0008006" key="3">
    <source>
        <dbReference type="Google" id="ProtNLM"/>
    </source>
</evidence>
<evidence type="ECO:0000313" key="1">
    <source>
        <dbReference type="EMBL" id="KEO73733.1"/>
    </source>
</evidence>
<proteinExistence type="predicted"/>
<dbReference type="Proteomes" id="UP000027821">
    <property type="component" value="Unassembled WGS sequence"/>
</dbReference>
<evidence type="ECO:0000313" key="2">
    <source>
        <dbReference type="Proteomes" id="UP000027821"/>
    </source>
</evidence>
<dbReference type="eggNOG" id="COG4771">
    <property type="taxonomic scope" value="Bacteria"/>
</dbReference>
<dbReference type="OrthoDB" id="9803050at2"/>
<accession>A0A074L1K3</accession>
<organism evidence="1 2">
    <name type="scientific">Anditalea andensis</name>
    <dbReference type="NCBI Taxonomy" id="1048983"/>
    <lineage>
        <taxon>Bacteria</taxon>
        <taxon>Pseudomonadati</taxon>
        <taxon>Bacteroidota</taxon>
        <taxon>Cytophagia</taxon>
        <taxon>Cytophagales</taxon>
        <taxon>Cytophagaceae</taxon>
        <taxon>Anditalea</taxon>
    </lineage>
</organism>
<dbReference type="RefSeq" id="WP_035073599.1">
    <property type="nucleotide sequence ID" value="NZ_JMIH01000018.1"/>
</dbReference>
<dbReference type="STRING" id="1048983.EL17_09450"/>
<protein>
    <recommendedName>
        <fullName evidence="3">TonB-dependent receptor-like beta-barrel domain-containing protein</fullName>
    </recommendedName>
</protein>
<gene>
    <name evidence="1" type="ORF">EL17_09450</name>
</gene>
<comment type="caution">
    <text evidence="1">The sequence shown here is derived from an EMBL/GenBank/DDBJ whole genome shotgun (WGS) entry which is preliminary data.</text>
</comment>